<name>A0A644WII9_9ZZZZ</name>
<evidence type="ECO:0000256" key="1">
    <source>
        <dbReference type="ARBA" id="ARBA00001526"/>
    </source>
</evidence>
<sequence length="252" mass="28159">MNIMRKFRFLLICISLCSGAFAQGKDTISVRNDIQLIHLRDSFFIHVTTDTIEGFGVVSSNGLLVIRSGKALMIDTPMDEAKTRVLLGFLRDSMHTVVSVFIPGHWHNDCIGGLAELHRRNVFSMANKLTVEECRKRNLEIPVASFSDYLKWSFCDVPVECFYPGAGHSLDNIVIYFPVQKILFGGCLIKSMESSGIGNIADADVHAWPETLKNVQEKFMDAETIIPGHGSVGSIELIEHTRSVVTEYLKNH</sequence>
<dbReference type="GO" id="GO:0008800">
    <property type="term" value="F:beta-lactamase activity"/>
    <property type="evidence" value="ECO:0007669"/>
    <property type="project" value="UniProtKB-EC"/>
</dbReference>
<dbReference type="InterPro" id="IPR050855">
    <property type="entry name" value="NDM-1-like"/>
</dbReference>
<dbReference type="InterPro" id="IPR001018">
    <property type="entry name" value="Beta-lactamase_class-B_CS"/>
</dbReference>
<keyword evidence="10 14" id="KW-0378">Hydrolase</keyword>
<gene>
    <name evidence="14" type="primary">ccrA_1</name>
    <name evidence="14" type="ORF">SDC9_49653</name>
</gene>
<keyword evidence="11" id="KW-0862">Zinc</keyword>
<proteinExistence type="inferred from homology"/>
<dbReference type="PROSITE" id="PS00744">
    <property type="entry name" value="BETA_LACTAMASE_B_2"/>
    <property type="match status" value="1"/>
</dbReference>
<dbReference type="GO" id="GO:0046677">
    <property type="term" value="P:response to antibiotic"/>
    <property type="evidence" value="ECO:0007669"/>
    <property type="project" value="UniProtKB-KW"/>
</dbReference>
<dbReference type="PANTHER" id="PTHR42951">
    <property type="entry name" value="METALLO-BETA-LACTAMASE DOMAIN-CONTAINING"/>
    <property type="match status" value="1"/>
</dbReference>
<dbReference type="InterPro" id="IPR058199">
    <property type="entry name" value="BlaB//VIM/IMP-1"/>
</dbReference>
<feature type="domain" description="Metallo-beta-lactamase" evidence="13">
    <location>
        <begin position="59"/>
        <end position="229"/>
    </location>
</feature>
<accession>A0A644WII9</accession>
<comment type="subunit">
    <text evidence="5">Monomer.</text>
</comment>
<comment type="catalytic activity">
    <reaction evidence="1">
        <text>a beta-lactam + H2O = a substituted beta-amino acid</text>
        <dbReference type="Rhea" id="RHEA:20401"/>
        <dbReference type="ChEBI" id="CHEBI:15377"/>
        <dbReference type="ChEBI" id="CHEBI:35627"/>
        <dbReference type="ChEBI" id="CHEBI:140347"/>
        <dbReference type="EC" id="3.5.2.6"/>
    </reaction>
</comment>
<dbReference type="GO" id="GO:0008270">
    <property type="term" value="F:zinc ion binding"/>
    <property type="evidence" value="ECO:0007669"/>
    <property type="project" value="InterPro"/>
</dbReference>
<evidence type="ECO:0000256" key="6">
    <source>
        <dbReference type="ARBA" id="ARBA00012865"/>
    </source>
</evidence>
<keyword evidence="8" id="KW-0732">Signal</keyword>
<evidence type="ECO:0000256" key="5">
    <source>
        <dbReference type="ARBA" id="ARBA00011245"/>
    </source>
</evidence>
<protein>
    <recommendedName>
        <fullName evidence="6">beta-lactamase</fullName>
        <ecNumber evidence="6">3.5.2.6</ecNumber>
    </recommendedName>
</protein>
<dbReference type="SMART" id="SM00849">
    <property type="entry name" value="Lactamase_B"/>
    <property type="match status" value="1"/>
</dbReference>
<comment type="similarity">
    <text evidence="4">Belongs to the metallo-beta-lactamase superfamily. Class-B beta-lactamase family.</text>
</comment>
<evidence type="ECO:0000256" key="2">
    <source>
        <dbReference type="ARBA" id="ARBA00001947"/>
    </source>
</evidence>
<evidence type="ECO:0000313" key="14">
    <source>
        <dbReference type="EMBL" id="MPM03387.1"/>
    </source>
</evidence>
<evidence type="ECO:0000256" key="4">
    <source>
        <dbReference type="ARBA" id="ARBA00005250"/>
    </source>
</evidence>
<dbReference type="GO" id="GO:0017001">
    <property type="term" value="P:antibiotic catabolic process"/>
    <property type="evidence" value="ECO:0007669"/>
    <property type="project" value="InterPro"/>
</dbReference>
<comment type="caution">
    <text evidence="14">The sequence shown here is derived from an EMBL/GenBank/DDBJ whole genome shotgun (WGS) entry which is preliminary data.</text>
</comment>
<evidence type="ECO:0000256" key="3">
    <source>
        <dbReference type="ARBA" id="ARBA00004418"/>
    </source>
</evidence>
<dbReference type="AlphaFoldDB" id="A0A644WII9"/>
<dbReference type="EMBL" id="VSSQ01000948">
    <property type="protein sequence ID" value="MPM03387.1"/>
    <property type="molecule type" value="Genomic_DNA"/>
</dbReference>
<dbReference type="Gene3D" id="3.60.15.10">
    <property type="entry name" value="Ribonuclease Z/Hydroxyacylglutathione hydrolase-like"/>
    <property type="match status" value="1"/>
</dbReference>
<keyword evidence="7" id="KW-0479">Metal-binding</keyword>
<evidence type="ECO:0000256" key="7">
    <source>
        <dbReference type="ARBA" id="ARBA00022723"/>
    </source>
</evidence>
<keyword evidence="12" id="KW-0046">Antibiotic resistance</keyword>
<dbReference type="SUPFAM" id="SSF56281">
    <property type="entry name" value="Metallo-hydrolase/oxidoreductase"/>
    <property type="match status" value="1"/>
</dbReference>
<dbReference type="EC" id="3.5.2.6" evidence="6"/>
<dbReference type="NCBIfam" id="NF033088">
    <property type="entry name" value="bla_subclass_B1"/>
    <property type="match status" value="1"/>
</dbReference>
<evidence type="ECO:0000256" key="12">
    <source>
        <dbReference type="ARBA" id="ARBA00023251"/>
    </source>
</evidence>
<evidence type="ECO:0000256" key="8">
    <source>
        <dbReference type="ARBA" id="ARBA00022729"/>
    </source>
</evidence>
<comment type="cofactor">
    <cofactor evidence="2">
        <name>Zn(2+)</name>
        <dbReference type="ChEBI" id="CHEBI:29105"/>
    </cofactor>
</comment>
<dbReference type="GO" id="GO:0042597">
    <property type="term" value="C:periplasmic space"/>
    <property type="evidence" value="ECO:0007669"/>
    <property type="project" value="UniProtKB-SubCell"/>
</dbReference>
<dbReference type="PANTHER" id="PTHR42951:SF4">
    <property type="entry name" value="ACYL-COENZYME A THIOESTERASE MBLAC2"/>
    <property type="match status" value="1"/>
</dbReference>
<evidence type="ECO:0000259" key="13">
    <source>
        <dbReference type="SMART" id="SM00849"/>
    </source>
</evidence>
<organism evidence="14">
    <name type="scientific">bioreactor metagenome</name>
    <dbReference type="NCBI Taxonomy" id="1076179"/>
    <lineage>
        <taxon>unclassified sequences</taxon>
        <taxon>metagenomes</taxon>
        <taxon>ecological metagenomes</taxon>
    </lineage>
</organism>
<evidence type="ECO:0000256" key="10">
    <source>
        <dbReference type="ARBA" id="ARBA00022801"/>
    </source>
</evidence>
<dbReference type="InterPro" id="IPR036866">
    <property type="entry name" value="RibonucZ/Hydroxyglut_hydro"/>
</dbReference>
<dbReference type="InterPro" id="IPR001279">
    <property type="entry name" value="Metallo-B-lactamas"/>
</dbReference>
<comment type="subcellular location">
    <subcellularLocation>
        <location evidence="3">Periplasm</location>
    </subcellularLocation>
</comment>
<reference evidence="14" key="1">
    <citation type="submission" date="2019-08" db="EMBL/GenBank/DDBJ databases">
        <authorList>
            <person name="Kucharzyk K."/>
            <person name="Murdoch R.W."/>
            <person name="Higgins S."/>
            <person name="Loffler F."/>
        </authorList>
    </citation>
    <scope>NUCLEOTIDE SEQUENCE</scope>
</reference>
<evidence type="ECO:0000256" key="9">
    <source>
        <dbReference type="ARBA" id="ARBA00022764"/>
    </source>
</evidence>
<evidence type="ECO:0000256" key="11">
    <source>
        <dbReference type="ARBA" id="ARBA00022833"/>
    </source>
</evidence>
<keyword evidence="9" id="KW-0574">Periplasm</keyword>